<dbReference type="AlphaFoldDB" id="A0A2C9ZZX8"/>
<name>A0A2C9ZZX8_PSEDV</name>
<sequence>MQAFRNALQSKLSESVSVAGVTLARFIIASPIAGLYLWILYQINPVDSVSLSTGFIGFVSAAALMQIIATALMVKLFQLQNYAVGAGLAKSEAVMAALLGSWFFGSSLTALGWVGVLLGTIAVFILSGVKSVRQLNLPTVFLGLACGTAFALTSLWVREASIALQLPFPHSAAWVLWLVITLQTLILSGYVILTQPSTFRHLLKYKKITAAVSVTSCIGSIGWFSAMSLQHVAYVKTVGQIEVFFMLLVSLIFLKQKPKSQDAIGLILIALAAILVMLPH</sequence>
<feature type="transmembrane region" description="Helical" evidence="1">
    <location>
        <begin position="81"/>
        <end position="104"/>
    </location>
</feature>
<feature type="transmembrane region" description="Helical" evidence="1">
    <location>
        <begin position="232"/>
        <end position="254"/>
    </location>
</feature>
<keyword evidence="1" id="KW-1133">Transmembrane helix</keyword>
<feature type="transmembrane region" description="Helical" evidence="1">
    <location>
        <begin position="263"/>
        <end position="279"/>
    </location>
</feature>
<evidence type="ECO:0000256" key="1">
    <source>
        <dbReference type="SAM" id="Phobius"/>
    </source>
</evidence>
<organism evidence="2 3">
    <name type="scientific">Pseudoalteromonas ulvae</name>
    <dbReference type="NCBI Taxonomy" id="107327"/>
    <lineage>
        <taxon>Bacteria</taxon>
        <taxon>Pseudomonadati</taxon>
        <taxon>Pseudomonadota</taxon>
        <taxon>Gammaproteobacteria</taxon>
        <taxon>Alteromonadales</taxon>
        <taxon>Pseudoalteromonadaceae</taxon>
        <taxon>Pseudoalteromonas</taxon>
    </lineage>
</organism>
<dbReference type="OrthoDB" id="6707471at2"/>
<feature type="transmembrane region" description="Helical" evidence="1">
    <location>
        <begin position="136"/>
        <end position="157"/>
    </location>
</feature>
<dbReference type="InterPro" id="IPR037185">
    <property type="entry name" value="EmrE-like"/>
</dbReference>
<comment type="caution">
    <text evidence="2">The sequence shown here is derived from an EMBL/GenBank/DDBJ whole genome shotgun (WGS) entry which is preliminary data.</text>
</comment>
<feature type="transmembrane region" description="Helical" evidence="1">
    <location>
        <begin position="205"/>
        <end position="226"/>
    </location>
</feature>
<evidence type="ECO:0000313" key="3">
    <source>
        <dbReference type="Proteomes" id="UP000194841"/>
    </source>
</evidence>
<keyword evidence="1" id="KW-0472">Membrane</keyword>
<keyword evidence="3" id="KW-1185">Reference proteome</keyword>
<reference evidence="2 3" key="1">
    <citation type="submission" date="2017-02" db="EMBL/GenBank/DDBJ databases">
        <title>Pseudoalteromonas ulvae TC14 Genome.</title>
        <authorList>
            <person name="Molmeret M."/>
        </authorList>
    </citation>
    <scope>NUCLEOTIDE SEQUENCE [LARGE SCALE GENOMIC DNA]</scope>
    <source>
        <strain evidence="2">TC14</strain>
    </source>
</reference>
<keyword evidence="1" id="KW-0812">Transmembrane</keyword>
<evidence type="ECO:0000313" key="2">
    <source>
        <dbReference type="EMBL" id="OUL56327.1"/>
    </source>
</evidence>
<feature type="transmembrane region" description="Helical" evidence="1">
    <location>
        <begin position="21"/>
        <end position="41"/>
    </location>
</feature>
<feature type="transmembrane region" description="Helical" evidence="1">
    <location>
        <begin position="110"/>
        <end position="129"/>
    </location>
</feature>
<protein>
    <submittedName>
        <fullName evidence="2">Multidrug transporter</fullName>
    </submittedName>
</protein>
<accession>A0A2C9ZZX8</accession>
<dbReference type="Proteomes" id="UP000194841">
    <property type="component" value="Unassembled WGS sequence"/>
</dbReference>
<dbReference type="EMBL" id="MWPV01000007">
    <property type="protein sequence ID" value="OUL56327.1"/>
    <property type="molecule type" value="Genomic_DNA"/>
</dbReference>
<dbReference type="SUPFAM" id="SSF103481">
    <property type="entry name" value="Multidrug resistance efflux transporter EmrE"/>
    <property type="match status" value="2"/>
</dbReference>
<proteinExistence type="predicted"/>
<gene>
    <name evidence="2" type="ORF">B1199_18460</name>
</gene>
<feature type="transmembrane region" description="Helical" evidence="1">
    <location>
        <begin position="53"/>
        <end position="74"/>
    </location>
</feature>
<feature type="transmembrane region" description="Helical" evidence="1">
    <location>
        <begin position="172"/>
        <end position="193"/>
    </location>
</feature>